<evidence type="ECO:0000313" key="5">
    <source>
        <dbReference type="EMBL" id="MBK0398735.1"/>
    </source>
</evidence>
<dbReference type="InterPro" id="IPR028098">
    <property type="entry name" value="Glyco_trans_4-like_N"/>
</dbReference>
<dbReference type="Pfam" id="PF13439">
    <property type="entry name" value="Glyco_transf_4"/>
    <property type="match status" value="1"/>
</dbReference>
<protein>
    <submittedName>
        <fullName evidence="5">Glycosyltransferase family 4 protein</fullName>
    </submittedName>
</protein>
<keyword evidence="2" id="KW-0808">Transferase</keyword>
<dbReference type="Proteomes" id="UP000655420">
    <property type="component" value="Unassembled WGS sequence"/>
</dbReference>
<evidence type="ECO:0000313" key="6">
    <source>
        <dbReference type="Proteomes" id="UP000655420"/>
    </source>
</evidence>
<dbReference type="SUPFAM" id="SSF53756">
    <property type="entry name" value="UDP-Glycosyltransferase/glycogen phosphorylase"/>
    <property type="match status" value="1"/>
</dbReference>
<keyword evidence="6" id="KW-1185">Reference proteome</keyword>
<name>A0A8J7SFZ0_9RHOB</name>
<reference evidence="5" key="1">
    <citation type="submission" date="2020-12" db="EMBL/GenBank/DDBJ databases">
        <title>Bacterial taxonomy.</title>
        <authorList>
            <person name="Pan X."/>
        </authorList>
    </citation>
    <scope>NUCLEOTIDE SEQUENCE</scope>
    <source>
        <strain evidence="5">M0105</strain>
    </source>
</reference>
<organism evidence="5 6">
    <name type="scientific">Thermohalobaculum xanthum</name>
    <dbReference type="NCBI Taxonomy" id="2753746"/>
    <lineage>
        <taxon>Bacteria</taxon>
        <taxon>Pseudomonadati</taxon>
        <taxon>Pseudomonadota</taxon>
        <taxon>Alphaproteobacteria</taxon>
        <taxon>Rhodobacterales</taxon>
        <taxon>Paracoccaceae</taxon>
        <taxon>Thermohalobaculum</taxon>
    </lineage>
</organism>
<dbReference type="Pfam" id="PF00534">
    <property type="entry name" value="Glycos_transf_1"/>
    <property type="match status" value="1"/>
</dbReference>
<accession>A0A8J7SFZ0</accession>
<dbReference type="PANTHER" id="PTHR12526">
    <property type="entry name" value="GLYCOSYLTRANSFERASE"/>
    <property type="match status" value="1"/>
</dbReference>
<feature type="domain" description="Glycosyl transferase family 1" evidence="3">
    <location>
        <begin position="177"/>
        <end position="326"/>
    </location>
</feature>
<dbReference type="RefSeq" id="WP_200608292.1">
    <property type="nucleotide sequence ID" value="NZ_JAEHHL010000002.1"/>
</dbReference>
<feature type="domain" description="Glycosyltransferase subfamily 4-like N-terminal" evidence="4">
    <location>
        <begin position="13"/>
        <end position="168"/>
    </location>
</feature>
<evidence type="ECO:0000259" key="3">
    <source>
        <dbReference type="Pfam" id="PF00534"/>
    </source>
</evidence>
<dbReference type="PANTHER" id="PTHR12526:SF510">
    <property type="entry name" value="D-INOSITOL 3-PHOSPHATE GLYCOSYLTRANSFERASE"/>
    <property type="match status" value="1"/>
</dbReference>
<proteinExistence type="predicted"/>
<evidence type="ECO:0000256" key="1">
    <source>
        <dbReference type="ARBA" id="ARBA00022676"/>
    </source>
</evidence>
<dbReference type="AlphaFoldDB" id="A0A8J7SFZ0"/>
<comment type="caution">
    <text evidence="5">The sequence shown here is derived from an EMBL/GenBank/DDBJ whole genome shotgun (WGS) entry which is preliminary data.</text>
</comment>
<sequence length="378" mass="40976">MHVIFPFTGDGLGGSHVSAMTLIEGLLAQGDVSATIVAGETTQVADEVRRRGLPFFPSGEGPIRRRDVVRYVGGVLHRRRRLAALQSGTPAVVHYNDLEAAFAWQPAARLLGLRSVYHHRALPRMNAVKRSLLRTMDHTITISDVCRGNLGFLPDREVTVITNPIKVETDVLAATDRRQLHTEFGLPGDAAVFGFLGNLADRKRPDFFIDAAQEIAARMPNAVFVMFGRDREFSREQLEAQARALGIGDKVRVAGFRSPIEGNLALIDLLLAPAIDEPFGRTPVEAALCGIPYVVTDDAGQGEIVRRWGGGAAVPKLALPSEFADVAVRVMQSRDAFRLPQEKREGLRADVSPAAHAARVRAIYDAICAGPAARDAVA</sequence>
<evidence type="ECO:0000256" key="2">
    <source>
        <dbReference type="ARBA" id="ARBA00022679"/>
    </source>
</evidence>
<dbReference type="InterPro" id="IPR001296">
    <property type="entry name" value="Glyco_trans_1"/>
</dbReference>
<dbReference type="Gene3D" id="3.40.50.2000">
    <property type="entry name" value="Glycogen Phosphorylase B"/>
    <property type="match status" value="2"/>
</dbReference>
<evidence type="ECO:0000259" key="4">
    <source>
        <dbReference type="Pfam" id="PF13439"/>
    </source>
</evidence>
<dbReference type="GO" id="GO:0016757">
    <property type="term" value="F:glycosyltransferase activity"/>
    <property type="evidence" value="ECO:0007669"/>
    <property type="project" value="UniProtKB-KW"/>
</dbReference>
<keyword evidence="1" id="KW-0328">Glycosyltransferase</keyword>
<dbReference type="EMBL" id="JAEHHL010000002">
    <property type="protein sequence ID" value="MBK0398735.1"/>
    <property type="molecule type" value="Genomic_DNA"/>
</dbReference>
<dbReference type="CDD" id="cd03801">
    <property type="entry name" value="GT4_PimA-like"/>
    <property type="match status" value="1"/>
</dbReference>
<gene>
    <name evidence="5" type="ORF">H0I76_06010</name>
</gene>